<organism evidence="2 3">
    <name type="scientific">Homarus americanus</name>
    <name type="common">American lobster</name>
    <dbReference type="NCBI Taxonomy" id="6706"/>
    <lineage>
        <taxon>Eukaryota</taxon>
        <taxon>Metazoa</taxon>
        <taxon>Ecdysozoa</taxon>
        <taxon>Arthropoda</taxon>
        <taxon>Crustacea</taxon>
        <taxon>Multicrustacea</taxon>
        <taxon>Malacostraca</taxon>
        <taxon>Eumalacostraca</taxon>
        <taxon>Eucarida</taxon>
        <taxon>Decapoda</taxon>
        <taxon>Pleocyemata</taxon>
        <taxon>Astacidea</taxon>
        <taxon>Nephropoidea</taxon>
        <taxon>Nephropidae</taxon>
        <taxon>Homarus</taxon>
    </lineage>
</organism>
<protein>
    <submittedName>
        <fullName evidence="2">Tigger transposable element-derived protein 1-like 159</fullName>
    </submittedName>
</protein>
<gene>
    <name evidence="2" type="primary">TIGD1-L159</name>
    <name evidence="2" type="ORF">Hamer_G002468</name>
</gene>
<name>A0A8J5MXU8_HOMAM</name>
<dbReference type="AlphaFoldDB" id="A0A8J5MXU8"/>
<proteinExistence type="predicted"/>
<dbReference type="InterPro" id="IPR050863">
    <property type="entry name" value="CenT-Element_Derived"/>
</dbReference>
<sequence length="242" mass="26672">AQKKLVNSPPLFNASVGWLAAFKKRYKVKFAHHHGESASAAVVAAEKYPPVFQVLVKEDGYCRDQIFNCDITGITKDEKQTRGVKTSKDRITAELSDSDQALPANQEEEEMVDNLIHSTSPPFNLEVLSVCEFGKKYRIKDAADRIVEAWCKINVATVLHSWKPLFANSKGSGAEQTKASRERLSLTAKLMDTVEAARDDDGTTADDIEVLGDLLVEELPQDFEGFDAEVKGGVEEGAGRKQ</sequence>
<dbReference type="GO" id="GO:0003677">
    <property type="term" value="F:DNA binding"/>
    <property type="evidence" value="ECO:0007669"/>
    <property type="project" value="TreeGrafter"/>
</dbReference>
<feature type="compositionally biased region" description="Basic and acidic residues" evidence="1">
    <location>
        <begin position="79"/>
        <end position="92"/>
    </location>
</feature>
<accession>A0A8J5MXU8</accession>
<reference evidence="2" key="1">
    <citation type="journal article" date="2021" name="Sci. Adv.">
        <title>The American lobster genome reveals insights on longevity, neural, and immune adaptations.</title>
        <authorList>
            <person name="Polinski J.M."/>
            <person name="Zimin A.V."/>
            <person name="Clark K.F."/>
            <person name="Kohn A.B."/>
            <person name="Sadowski N."/>
            <person name="Timp W."/>
            <person name="Ptitsyn A."/>
            <person name="Khanna P."/>
            <person name="Romanova D.Y."/>
            <person name="Williams P."/>
            <person name="Greenwood S.J."/>
            <person name="Moroz L.L."/>
            <person name="Walt D.R."/>
            <person name="Bodnar A.G."/>
        </authorList>
    </citation>
    <scope>NUCLEOTIDE SEQUENCE</scope>
    <source>
        <strain evidence="2">GMGI-L3</strain>
    </source>
</reference>
<dbReference type="PANTHER" id="PTHR19303:SF26">
    <property type="entry name" value="TIGGER TRANSPOSABLE ELEMENT-DERIVED PROTEIN 1"/>
    <property type="match status" value="1"/>
</dbReference>
<comment type="caution">
    <text evidence="2">The sequence shown here is derived from an EMBL/GenBank/DDBJ whole genome shotgun (WGS) entry which is preliminary data.</text>
</comment>
<keyword evidence="3" id="KW-1185">Reference proteome</keyword>
<feature type="non-terminal residue" evidence="2">
    <location>
        <position position="242"/>
    </location>
</feature>
<evidence type="ECO:0000313" key="3">
    <source>
        <dbReference type="Proteomes" id="UP000747542"/>
    </source>
</evidence>
<evidence type="ECO:0000313" key="2">
    <source>
        <dbReference type="EMBL" id="KAG7168425.1"/>
    </source>
</evidence>
<dbReference type="EMBL" id="JAHLQT010020073">
    <property type="protein sequence ID" value="KAG7168425.1"/>
    <property type="molecule type" value="Genomic_DNA"/>
</dbReference>
<dbReference type="GO" id="GO:0005634">
    <property type="term" value="C:nucleus"/>
    <property type="evidence" value="ECO:0007669"/>
    <property type="project" value="TreeGrafter"/>
</dbReference>
<dbReference type="Proteomes" id="UP000747542">
    <property type="component" value="Unassembled WGS sequence"/>
</dbReference>
<dbReference type="PANTHER" id="PTHR19303">
    <property type="entry name" value="TRANSPOSON"/>
    <property type="match status" value="1"/>
</dbReference>
<feature type="non-terminal residue" evidence="2">
    <location>
        <position position="1"/>
    </location>
</feature>
<evidence type="ECO:0000256" key="1">
    <source>
        <dbReference type="SAM" id="MobiDB-lite"/>
    </source>
</evidence>
<feature type="region of interest" description="Disordered" evidence="1">
    <location>
        <begin position="79"/>
        <end position="107"/>
    </location>
</feature>